<keyword evidence="6" id="KW-1185">Reference proteome</keyword>
<dbReference type="InterPro" id="IPR004381">
    <property type="entry name" value="Glycerate_kinase"/>
</dbReference>
<dbReference type="AlphaFoldDB" id="A0A4V3IIR1"/>
<sequence>MKFVLAPDSFKESMSAAEAAAALERGIRSVFPTAECVRVPMADGGEGTVEAMVTARGGELVVAAVRDARGRPVRASYGYVAAEELAIIEVAAAAGIHLVAAADRDPRTASTFGVGQLITDALDRGARRFVVGLGGSMTNDGGAGMLHALGARLYDSDGHDLADGGAALARLSTIDLEGFDPRARSAAFEIASDVANPLLGPGGATTVFGPQKGADPQAVQELEEALTVFARVLAADSGRSVADLPGAGAAGGLGAAFLACFDARMRRGVEVVMEAALLEQRLSGADFVFTGEGSIDGQTLQGKTPLGVAEAAARGGVPVIAFAGRVGPGAEVLYDQGFTALVPIVHELSDLPHALADGPANLERAAATVCRILALGLSAGAARGAQAGWATGA</sequence>
<dbReference type="GO" id="GO:0008887">
    <property type="term" value="F:glycerate kinase activity"/>
    <property type="evidence" value="ECO:0007669"/>
    <property type="project" value="UniProtKB-UniRule"/>
</dbReference>
<dbReference type="PANTHER" id="PTHR21599">
    <property type="entry name" value="GLYCERATE KINASE"/>
    <property type="match status" value="1"/>
</dbReference>
<dbReference type="Gene3D" id="3.40.50.10350">
    <property type="entry name" value="Glycerate kinase, domain 1"/>
    <property type="match status" value="1"/>
</dbReference>
<evidence type="ECO:0000256" key="3">
    <source>
        <dbReference type="ARBA" id="ARBA00022777"/>
    </source>
</evidence>
<comment type="caution">
    <text evidence="5">The sequence shown here is derived from an EMBL/GenBank/DDBJ whole genome shotgun (WGS) entry which is preliminary data.</text>
</comment>
<dbReference type="InterPro" id="IPR018197">
    <property type="entry name" value="Glycerate_kinase_RE-like"/>
</dbReference>
<comment type="similarity">
    <text evidence="1 4">Belongs to the glycerate kinase type-1 family.</text>
</comment>
<evidence type="ECO:0000256" key="4">
    <source>
        <dbReference type="PIRNR" id="PIRNR006078"/>
    </source>
</evidence>
<proteinExistence type="inferred from homology"/>
<dbReference type="PANTHER" id="PTHR21599:SF0">
    <property type="entry name" value="GLYCERATE KINASE"/>
    <property type="match status" value="1"/>
</dbReference>
<dbReference type="Proteomes" id="UP000298433">
    <property type="component" value="Unassembled WGS sequence"/>
</dbReference>
<dbReference type="InterPro" id="IPR036129">
    <property type="entry name" value="Glycerate_kinase_sf"/>
</dbReference>
<evidence type="ECO:0000313" key="6">
    <source>
        <dbReference type="Proteomes" id="UP000298433"/>
    </source>
</evidence>
<keyword evidence="3 4" id="KW-0418">Kinase</keyword>
<dbReference type="SUPFAM" id="SSF110738">
    <property type="entry name" value="Glycerate kinase I"/>
    <property type="match status" value="1"/>
</dbReference>
<dbReference type="NCBIfam" id="TIGR00045">
    <property type="entry name" value="glycerate kinase"/>
    <property type="match status" value="1"/>
</dbReference>
<dbReference type="Gene3D" id="3.90.1510.10">
    <property type="entry name" value="Glycerate kinase, domain 2"/>
    <property type="match status" value="1"/>
</dbReference>
<evidence type="ECO:0000256" key="2">
    <source>
        <dbReference type="ARBA" id="ARBA00022679"/>
    </source>
</evidence>
<organism evidence="5 6">
    <name type="scientific">Cryobacterium cheniae</name>
    <dbReference type="NCBI Taxonomy" id="1259262"/>
    <lineage>
        <taxon>Bacteria</taxon>
        <taxon>Bacillati</taxon>
        <taxon>Actinomycetota</taxon>
        <taxon>Actinomycetes</taxon>
        <taxon>Micrococcales</taxon>
        <taxon>Microbacteriaceae</taxon>
        <taxon>Cryobacterium</taxon>
    </lineage>
</organism>
<gene>
    <name evidence="5" type="ORF">E3T23_03055</name>
</gene>
<dbReference type="GO" id="GO:0031388">
    <property type="term" value="P:organic acid phosphorylation"/>
    <property type="evidence" value="ECO:0007669"/>
    <property type="project" value="UniProtKB-UniRule"/>
</dbReference>
<dbReference type="OrthoDB" id="9774290at2"/>
<protein>
    <submittedName>
        <fullName evidence="5">Glycerate kinase</fullName>
    </submittedName>
</protein>
<dbReference type="EMBL" id="SOGN01000018">
    <property type="protein sequence ID" value="TFC83115.1"/>
    <property type="molecule type" value="Genomic_DNA"/>
</dbReference>
<dbReference type="Pfam" id="PF02595">
    <property type="entry name" value="Gly_kinase"/>
    <property type="match status" value="1"/>
</dbReference>
<evidence type="ECO:0000256" key="1">
    <source>
        <dbReference type="ARBA" id="ARBA00006284"/>
    </source>
</evidence>
<accession>A0A4V3IIR1</accession>
<keyword evidence="2 4" id="KW-0808">Transferase</keyword>
<reference evidence="5 6" key="1">
    <citation type="submission" date="2019-03" db="EMBL/GenBank/DDBJ databases">
        <title>Genomics of glacier-inhabiting Cryobacterium strains.</title>
        <authorList>
            <person name="Liu Q."/>
            <person name="Xin Y.-H."/>
        </authorList>
    </citation>
    <scope>NUCLEOTIDE SEQUENCE [LARGE SCALE GENOMIC DNA]</scope>
    <source>
        <strain evidence="5 6">TMT2-48-2</strain>
    </source>
</reference>
<evidence type="ECO:0000313" key="5">
    <source>
        <dbReference type="EMBL" id="TFC83115.1"/>
    </source>
</evidence>
<name>A0A4V3IIR1_9MICO</name>
<dbReference type="InterPro" id="IPR018193">
    <property type="entry name" value="Glyc_kinase_flavodox-like_fold"/>
</dbReference>
<dbReference type="PIRSF" id="PIRSF006078">
    <property type="entry name" value="GlxK"/>
    <property type="match status" value="1"/>
</dbReference>